<name>A0A5D3CY52_CUCMM</name>
<protein>
    <submittedName>
        <fullName evidence="2">Histone-lysine N-methyltransferase ASHR1 isoform X3</fullName>
    </submittedName>
</protein>
<evidence type="ECO:0000256" key="1">
    <source>
        <dbReference type="SAM" id="MobiDB-lite"/>
    </source>
</evidence>
<dbReference type="AlphaFoldDB" id="A0A5D3CY52"/>
<evidence type="ECO:0000313" key="2">
    <source>
        <dbReference type="EMBL" id="TYK16425.1"/>
    </source>
</evidence>
<dbReference type="GO" id="GO:0032259">
    <property type="term" value="P:methylation"/>
    <property type="evidence" value="ECO:0007669"/>
    <property type="project" value="UniProtKB-KW"/>
</dbReference>
<feature type="compositionally biased region" description="Basic and acidic residues" evidence="1">
    <location>
        <begin position="87"/>
        <end position="108"/>
    </location>
</feature>
<dbReference type="EMBL" id="SSTD01008307">
    <property type="protein sequence ID" value="TYK16425.1"/>
    <property type="molecule type" value="Genomic_DNA"/>
</dbReference>
<dbReference type="InterPro" id="IPR021109">
    <property type="entry name" value="Peptidase_aspartic_dom_sf"/>
</dbReference>
<keyword evidence="2" id="KW-0489">Methyltransferase</keyword>
<accession>A0A5D3CY52</accession>
<keyword evidence="2" id="KW-0808">Transferase</keyword>
<gene>
    <name evidence="2" type="ORF">E5676_scaffold21G002220</name>
</gene>
<dbReference type="GO" id="GO:0008168">
    <property type="term" value="F:methyltransferase activity"/>
    <property type="evidence" value="ECO:0007669"/>
    <property type="project" value="UniProtKB-KW"/>
</dbReference>
<comment type="caution">
    <text evidence="2">The sequence shown here is derived from an EMBL/GenBank/DDBJ whole genome shotgun (WGS) entry which is preliminary data.</text>
</comment>
<evidence type="ECO:0000313" key="3">
    <source>
        <dbReference type="Proteomes" id="UP000321947"/>
    </source>
</evidence>
<dbReference type="CDD" id="cd00303">
    <property type="entry name" value="retropepsin_like"/>
    <property type="match status" value="1"/>
</dbReference>
<dbReference type="Proteomes" id="UP000321947">
    <property type="component" value="Unassembled WGS sequence"/>
</dbReference>
<organism evidence="2 3">
    <name type="scientific">Cucumis melo var. makuwa</name>
    <name type="common">Oriental melon</name>
    <dbReference type="NCBI Taxonomy" id="1194695"/>
    <lineage>
        <taxon>Eukaryota</taxon>
        <taxon>Viridiplantae</taxon>
        <taxon>Streptophyta</taxon>
        <taxon>Embryophyta</taxon>
        <taxon>Tracheophyta</taxon>
        <taxon>Spermatophyta</taxon>
        <taxon>Magnoliopsida</taxon>
        <taxon>eudicotyledons</taxon>
        <taxon>Gunneridae</taxon>
        <taxon>Pentapetalae</taxon>
        <taxon>rosids</taxon>
        <taxon>fabids</taxon>
        <taxon>Cucurbitales</taxon>
        <taxon>Cucurbitaceae</taxon>
        <taxon>Benincaseae</taxon>
        <taxon>Cucumis</taxon>
    </lineage>
</organism>
<sequence>MVQTRIEERMELIDREIDEMKKETSKIHAIELGLIEITKNLELVRLQSEKQQQAILRLMETTEKERSMMSERLSESMSRESLATSTKENKPFISRKIDSEKADKKFDTEDNNGDQNKFKKVEMPVFNGEDPDSWLFRAERGEANLNGYAVGKYQPNSGGISKSAGDTSVIENKGNTTFTIRTTTLRGSNANEVEREGAFKRLPDVEFQARKEKDLCFKCNDKTMKVRGKLQNEEVIVLIDCGATHNFIFEKLVKLLQLSTKETPHYGVILGSRKSKEKEFAKG</sequence>
<reference evidence="2 3" key="1">
    <citation type="submission" date="2019-08" db="EMBL/GenBank/DDBJ databases">
        <title>Draft genome sequences of two oriental melons (Cucumis melo L. var makuwa).</title>
        <authorList>
            <person name="Kwon S.-Y."/>
        </authorList>
    </citation>
    <scope>NUCLEOTIDE SEQUENCE [LARGE SCALE GENOMIC DNA]</scope>
    <source>
        <strain evidence="3">cv. Chang Bougi</strain>
        <tissue evidence="2">Leaf</tissue>
    </source>
</reference>
<feature type="region of interest" description="Disordered" evidence="1">
    <location>
        <begin position="70"/>
        <end position="116"/>
    </location>
</feature>
<dbReference type="Gene3D" id="2.40.70.10">
    <property type="entry name" value="Acid Proteases"/>
    <property type="match status" value="1"/>
</dbReference>
<proteinExistence type="predicted"/>